<sequence>MLKKNELALLTMELETADLSPEVYRYRTKYGVSVVYFMFDPELLSKYIFEPVYLSPEDVECEGMSEEDIFHAILESTVTIMHTEIIPFSEYFREFEEGCEDKNKLPIIRGIAKAMEDAEEESRVWCVTGALRERCASGALYRPLLRQFCEAHKCAGLLIGLCDNDFAYLGKDNPQMASMMPSLVQGLRHIVEGAKELLEVKILRYNYEADTLSIFTEDSL</sequence>
<keyword evidence="2" id="KW-1185">Reference proteome</keyword>
<proteinExistence type="predicted"/>
<dbReference type="EMBL" id="WUQX01000001">
    <property type="protein sequence ID" value="MXP74117.1"/>
    <property type="molecule type" value="Genomic_DNA"/>
</dbReference>
<dbReference type="Proteomes" id="UP000460412">
    <property type="component" value="Unassembled WGS sequence"/>
</dbReference>
<comment type="caution">
    <text evidence="1">The sequence shown here is derived from an EMBL/GenBank/DDBJ whole genome shotgun (WGS) entry which is preliminary data.</text>
</comment>
<gene>
    <name evidence="1" type="ORF">GN277_01290</name>
</gene>
<evidence type="ECO:0000313" key="1">
    <source>
        <dbReference type="EMBL" id="MXP74117.1"/>
    </source>
</evidence>
<organism evidence="1 2">
    <name type="scientific">Sporofaciens musculi</name>
    <dbReference type="NCBI Taxonomy" id="2681861"/>
    <lineage>
        <taxon>Bacteria</taxon>
        <taxon>Bacillati</taxon>
        <taxon>Bacillota</taxon>
        <taxon>Clostridia</taxon>
        <taxon>Lachnospirales</taxon>
        <taxon>Lachnospiraceae</taxon>
        <taxon>Sporofaciens</taxon>
    </lineage>
</organism>
<name>A0A7X3MD81_9FIRM</name>
<protein>
    <submittedName>
        <fullName evidence="1">Uncharacterized protein</fullName>
    </submittedName>
</protein>
<accession>A0A7X3MD81</accession>
<reference evidence="1 2" key="1">
    <citation type="submission" date="2019-12" db="EMBL/GenBank/DDBJ databases">
        <title>Sporaefaciens musculi gen. nov., sp. nov., a novel bacterium isolated from the caecum of an obese mouse.</title>
        <authorList>
            <person name="Rasmussen T.S."/>
            <person name="Streidl T."/>
            <person name="Hitch T.C.A."/>
            <person name="Wortmann E."/>
            <person name="Deptula P."/>
            <person name="Hansen M."/>
            <person name="Nielsen D.S."/>
            <person name="Clavel T."/>
            <person name="Vogensen F.K."/>
        </authorList>
    </citation>
    <scope>NUCLEOTIDE SEQUENCE [LARGE SCALE GENOMIC DNA]</scope>
    <source>
        <strain evidence="1 2">WCA-9-b2</strain>
    </source>
</reference>
<evidence type="ECO:0000313" key="2">
    <source>
        <dbReference type="Proteomes" id="UP000460412"/>
    </source>
</evidence>
<dbReference type="AlphaFoldDB" id="A0A7X3MD81"/>
<dbReference type="RefSeq" id="WP_159749175.1">
    <property type="nucleotide sequence ID" value="NZ_WUQX01000001.1"/>
</dbReference>